<evidence type="ECO:0000313" key="7">
    <source>
        <dbReference type="Proteomes" id="UP001175271"/>
    </source>
</evidence>
<dbReference type="SUPFAM" id="SSF50494">
    <property type="entry name" value="Trypsin-like serine proteases"/>
    <property type="match status" value="1"/>
</dbReference>
<keyword evidence="7" id="KW-1185">Reference proteome</keyword>
<proteinExistence type="inferred from homology"/>
<dbReference type="Pfam" id="PF00089">
    <property type="entry name" value="Trypsin"/>
    <property type="match status" value="1"/>
</dbReference>
<keyword evidence="3" id="KW-0378">Hydrolase</keyword>
<dbReference type="Proteomes" id="UP001175271">
    <property type="component" value="Unassembled WGS sequence"/>
</dbReference>
<reference evidence="6" key="1">
    <citation type="submission" date="2023-06" db="EMBL/GenBank/DDBJ databases">
        <title>Genomic analysis of the entomopathogenic nematode Steinernema hermaphroditum.</title>
        <authorList>
            <person name="Schwarz E.M."/>
            <person name="Heppert J.K."/>
            <person name="Baniya A."/>
            <person name="Schwartz H.T."/>
            <person name="Tan C.-H."/>
            <person name="Antoshechkin I."/>
            <person name="Sternberg P.W."/>
            <person name="Goodrich-Blair H."/>
            <person name="Dillman A.R."/>
        </authorList>
    </citation>
    <scope>NUCLEOTIDE SEQUENCE</scope>
    <source>
        <strain evidence="6">PS9179</strain>
        <tissue evidence="6">Whole animal</tissue>
    </source>
</reference>
<protein>
    <recommendedName>
        <fullName evidence="5">Peptidase S1 domain-containing protein</fullName>
    </recommendedName>
</protein>
<name>A0AA39I0Z3_9BILA</name>
<comment type="caution">
    <text evidence="6">The sequence shown here is derived from an EMBL/GenBank/DDBJ whole genome shotgun (WGS) entry which is preliminary data.</text>
</comment>
<dbReference type="InterPro" id="IPR009003">
    <property type="entry name" value="Peptidase_S1_PA"/>
</dbReference>
<sequence>MRLLLVVLLFIGLSLAAPNKPVTSELIFGGDTAHQGAFPYFVYLHNCGGSLITPKHILTAAHCADDRVGGIAVMGLVDETTYFKTPGTQIRKIISSTPHKEYNYNDTLRNDIAILEVDEPFNLTNYVQLISIKADDLELQKNYWTVICGFGPVGVRDKKLQYVKYLQYGYIPIVSRDVCLARWGYYLWDKQICAGGVGLGTGSGDSGGPVAMIDDGKYFQVGVVSFGSSDPNELEHQDKNPSIHTRTASYCDWMTEKTNGAFHCI</sequence>
<keyword evidence="3" id="KW-0645">Protease</keyword>
<dbReference type="EMBL" id="JAUCMV010000002">
    <property type="protein sequence ID" value="KAK0414553.1"/>
    <property type="molecule type" value="Genomic_DNA"/>
</dbReference>
<dbReference type="PROSITE" id="PS00134">
    <property type="entry name" value="TRYPSIN_HIS"/>
    <property type="match status" value="1"/>
</dbReference>
<comment type="similarity">
    <text evidence="2">Belongs to the peptidase S1 family. CLIP subfamily.</text>
</comment>
<accession>A0AA39I0Z3</accession>
<dbReference type="Gene3D" id="2.40.10.10">
    <property type="entry name" value="Trypsin-like serine proteases"/>
    <property type="match status" value="1"/>
</dbReference>
<dbReference type="SMART" id="SM00020">
    <property type="entry name" value="Tryp_SPc"/>
    <property type="match status" value="1"/>
</dbReference>
<dbReference type="InterPro" id="IPR033116">
    <property type="entry name" value="TRYPSIN_SER"/>
</dbReference>
<gene>
    <name evidence="6" type="ORF">QR680_011492</name>
</gene>
<dbReference type="FunFam" id="2.40.10.10:FF:000068">
    <property type="entry name" value="transmembrane protease serine 2"/>
    <property type="match status" value="1"/>
</dbReference>
<organism evidence="6 7">
    <name type="scientific">Steinernema hermaphroditum</name>
    <dbReference type="NCBI Taxonomy" id="289476"/>
    <lineage>
        <taxon>Eukaryota</taxon>
        <taxon>Metazoa</taxon>
        <taxon>Ecdysozoa</taxon>
        <taxon>Nematoda</taxon>
        <taxon>Chromadorea</taxon>
        <taxon>Rhabditida</taxon>
        <taxon>Tylenchina</taxon>
        <taxon>Panagrolaimomorpha</taxon>
        <taxon>Strongyloidoidea</taxon>
        <taxon>Steinernematidae</taxon>
        <taxon>Steinernema</taxon>
    </lineage>
</organism>
<dbReference type="InterPro" id="IPR051487">
    <property type="entry name" value="Ser/Thr_Proteases_Immune/Dev"/>
</dbReference>
<evidence type="ECO:0000259" key="5">
    <source>
        <dbReference type="PROSITE" id="PS50240"/>
    </source>
</evidence>
<dbReference type="InterPro" id="IPR001254">
    <property type="entry name" value="Trypsin_dom"/>
</dbReference>
<evidence type="ECO:0000256" key="2">
    <source>
        <dbReference type="ARBA" id="ARBA00024195"/>
    </source>
</evidence>
<keyword evidence="1" id="KW-1015">Disulfide bond</keyword>
<keyword evidence="4" id="KW-0732">Signal</keyword>
<feature type="signal peptide" evidence="4">
    <location>
        <begin position="1"/>
        <end position="16"/>
    </location>
</feature>
<dbReference type="GO" id="GO:0006508">
    <property type="term" value="P:proteolysis"/>
    <property type="evidence" value="ECO:0007669"/>
    <property type="project" value="UniProtKB-KW"/>
</dbReference>
<dbReference type="GO" id="GO:0004252">
    <property type="term" value="F:serine-type endopeptidase activity"/>
    <property type="evidence" value="ECO:0007669"/>
    <property type="project" value="InterPro"/>
</dbReference>
<dbReference type="InterPro" id="IPR043504">
    <property type="entry name" value="Peptidase_S1_PA_chymotrypsin"/>
</dbReference>
<evidence type="ECO:0000313" key="6">
    <source>
        <dbReference type="EMBL" id="KAK0414553.1"/>
    </source>
</evidence>
<feature type="chain" id="PRO_5041214225" description="Peptidase S1 domain-containing protein" evidence="4">
    <location>
        <begin position="17"/>
        <end position="265"/>
    </location>
</feature>
<feature type="domain" description="Peptidase S1" evidence="5">
    <location>
        <begin position="27"/>
        <end position="259"/>
    </location>
</feature>
<evidence type="ECO:0000256" key="4">
    <source>
        <dbReference type="SAM" id="SignalP"/>
    </source>
</evidence>
<evidence type="ECO:0000256" key="3">
    <source>
        <dbReference type="RuleBase" id="RU363034"/>
    </source>
</evidence>
<dbReference type="InterPro" id="IPR018114">
    <property type="entry name" value="TRYPSIN_HIS"/>
</dbReference>
<keyword evidence="3" id="KW-0720">Serine protease</keyword>
<dbReference type="PANTHER" id="PTHR24256">
    <property type="entry name" value="TRYPTASE-RELATED"/>
    <property type="match status" value="1"/>
</dbReference>
<evidence type="ECO:0000256" key="1">
    <source>
        <dbReference type="ARBA" id="ARBA00023157"/>
    </source>
</evidence>
<dbReference type="CDD" id="cd00190">
    <property type="entry name" value="Tryp_SPc"/>
    <property type="match status" value="1"/>
</dbReference>
<dbReference type="PRINTS" id="PR00722">
    <property type="entry name" value="CHYMOTRYPSIN"/>
</dbReference>
<dbReference type="PROSITE" id="PS50240">
    <property type="entry name" value="TRYPSIN_DOM"/>
    <property type="match status" value="1"/>
</dbReference>
<dbReference type="InterPro" id="IPR001314">
    <property type="entry name" value="Peptidase_S1A"/>
</dbReference>
<dbReference type="AlphaFoldDB" id="A0AA39I0Z3"/>
<dbReference type="PROSITE" id="PS00135">
    <property type="entry name" value="TRYPSIN_SER"/>
    <property type="match status" value="1"/>
</dbReference>